<feature type="compositionally biased region" description="Acidic residues" evidence="2">
    <location>
        <begin position="108"/>
        <end position="119"/>
    </location>
</feature>
<keyword evidence="4" id="KW-1185">Reference proteome</keyword>
<evidence type="ECO:0000313" key="3">
    <source>
        <dbReference type="EMBL" id="GIZ43096.1"/>
    </source>
</evidence>
<keyword evidence="1" id="KW-0175">Coiled coil</keyword>
<feature type="compositionally biased region" description="Polar residues" evidence="2">
    <location>
        <begin position="169"/>
        <end position="197"/>
    </location>
</feature>
<dbReference type="EMBL" id="BOLY01000004">
    <property type="protein sequence ID" value="GIZ43096.1"/>
    <property type="molecule type" value="Genomic_DNA"/>
</dbReference>
<feature type="compositionally biased region" description="Basic residues" evidence="2">
    <location>
        <begin position="360"/>
        <end position="370"/>
    </location>
</feature>
<evidence type="ECO:0000256" key="2">
    <source>
        <dbReference type="SAM" id="MobiDB-lite"/>
    </source>
</evidence>
<dbReference type="OrthoDB" id="3648457at2759"/>
<reference evidence="3 4" key="1">
    <citation type="submission" date="2021-01" db="EMBL/GenBank/DDBJ databases">
        <title>Cercospora kikuchii MAFF 305040 whole genome shotgun sequence.</title>
        <authorList>
            <person name="Kashiwa T."/>
            <person name="Suzuki T."/>
        </authorList>
    </citation>
    <scope>NUCLEOTIDE SEQUENCE [LARGE SCALE GENOMIC DNA]</scope>
    <source>
        <strain evidence="3 4">MAFF 305040</strain>
    </source>
</reference>
<dbReference type="AlphaFoldDB" id="A0A9P3FD80"/>
<dbReference type="RefSeq" id="XP_044657583.1">
    <property type="nucleotide sequence ID" value="XM_044801648.1"/>
</dbReference>
<protein>
    <submittedName>
        <fullName evidence="3">Uncharacterized protein</fullName>
    </submittedName>
</protein>
<evidence type="ECO:0000313" key="4">
    <source>
        <dbReference type="Proteomes" id="UP000825890"/>
    </source>
</evidence>
<sequence>MNTDATNTANPWLQIAHLGNENAALHEQHMETAAEIDEILAQQAQRREELSSLEKRMEEVKEELRSLDSRLVARKLSVGQIGEEMRVKSERLAELQRRVSGAGGAGEGGDESGEGEEDRGEGGDIVQTGMTPVEGRGAPAEVVPTEEQGEGAVKEEEEDSFEDILGAGNTYNRQFSLLDNSGTTSSRESALSDSATMPSNSSRRPSQPRSETRSFLQPKARHPFPDGKPRPPKRAAYLSSFSPYADAAIEAGHYGPRHLRPETAPAAPRAPTTARRSNALSAASPPVTPTSTSQRTRQGSNIFTSGAADTALLASMQARIETTSARSQQLQDPGRDRVPFGVNERDLFRPQADGEGGDGKKKKSKRRKLE</sequence>
<feature type="compositionally biased region" description="Polar residues" evidence="2">
    <location>
        <begin position="320"/>
        <end position="331"/>
    </location>
</feature>
<dbReference type="Proteomes" id="UP000825890">
    <property type="component" value="Unassembled WGS sequence"/>
</dbReference>
<proteinExistence type="predicted"/>
<feature type="region of interest" description="Disordered" evidence="2">
    <location>
        <begin position="319"/>
        <end position="370"/>
    </location>
</feature>
<gene>
    <name evidence="3" type="ORF">CKM354_000633700</name>
</gene>
<evidence type="ECO:0000256" key="1">
    <source>
        <dbReference type="SAM" id="Coils"/>
    </source>
</evidence>
<comment type="caution">
    <text evidence="3">The sequence shown here is derived from an EMBL/GenBank/DDBJ whole genome shotgun (WGS) entry which is preliminary data.</text>
</comment>
<feature type="region of interest" description="Disordered" evidence="2">
    <location>
        <begin position="96"/>
        <end position="239"/>
    </location>
</feature>
<accession>A0A9P3FD80</accession>
<name>A0A9P3FD80_9PEZI</name>
<feature type="compositionally biased region" description="Basic and acidic residues" evidence="2">
    <location>
        <begin position="333"/>
        <end position="348"/>
    </location>
</feature>
<feature type="compositionally biased region" description="Low complexity" evidence="2">
    <location>
        <begin position="263"/>
        <end position="276"/>
    </location>
</feature>
<dbReference type="GeneID" id="68291912"/>
<feature type="compositionally biased region" description="Polar residues" evidence="2">
    <location>
        <begin position="289"/>
        <end position="304"/>
    </location>
</feature>
<feature type="compositionally biased region" description="Low complexity" evidence="2">
    <location>
        <begin position="198"/>
        <end position="209"/>
    </location>
</feature>
<feature type="region of interest" description="Disordered" evidence="2">
    <location>
        <begin position="252"/>
        <end position="304"/>
    </location>
</feature>
<organism evidence="3 4">
    <name type="scientific">Cercospora kikuchii</name>
    <dbReference type="NCBI Taxonomy" id="84275"/>
    <lineage>
        <taxon>Eukaryota</taxon>
        <taxon>Fungi</taxon>
        <taxon>Dikarya</taxon>
        <taxon>Ascomycota</taxon>
        <taxon>Pezizomycotina</taxon>
        <taxon>Dothideomycetes</taxon>
        <taxon>Dothideomycetidae</taxon>
        <taxon>Mycosphaerellales</taxon>
        <taxon>Mycosphaerellaceae</taxon>
        <taxon>Cercospora</taxon>
    </lineage>
</organism>
<feature type="coiled-coil region" evidence="1">
    <location>
        <begin position="36"/>
        <end position="70"/>
    </location>
</feature>